<keyword evidence="5 6" id="KW-0067">ATP-binding</keyword>
<dbReference type="Gene3D" id="3.30.1280.10">
    <property type="entry name" value="Phosphoribosylformylglycinamidine synthase subunit PurS"/>
    <property type="match status" value="1"/>
</dbReference>
<accession>A0A3N4G8Q3</accession>
<dbReference type="GO" id="GO:0006189">
    <property type="term" value="P:'de novo' IMP biosynthetic process"/>
    <property type="evidence" value="ECO:0007669"/>
    <property type="project" value="UniProtKB-UniRule"/>
</dbReference>
<comment type="subunit">
    <text evidence="6">Part of the FGAM synthase complex composed of 1 PurL, 1 PurQ and 2 PurS subunits.</text>
</comment>
<dbReference type="NCBIfam" id="TIGR00302">
    <property type="entry name" value="phosphoribosylformylglycinamidine synthase subunit PurS"/>
    <property type="match status" value="1"/>
</dbReference>
<dbReference type="AlphaFoldDB" id="A0A3N4G8Q3"/>
<protein>
    <recommendedName>
        <fullName evidence="6">Phosphoribosylformylglycinamidine synthase subunit PurS</fullName>
        <shortName evidence="6">FGAM synthase</shortName>
        <ecNumber evidence="6">6.3.5.3</ecNumber>
    </recommendedName>
    <alternativeName>
        <fullName evidence="6">Formylglycinamide ribonucleotide amidotransferase subunit III</fullName>
        <shortName evidence="6">FGAR amidotransferase III</shortName>
        <shortName evidence="6">FGAR-AT III</shortName>
    </alternativeName>
    <alternativeName>
        <fullName evidence="6">Phosphoribosylformylglycinamidine synthase subunit III</fullName>
    </alternativeName>
</protein>
<reference evidence="7 8" key="1">
    <citation type="submission" date="2018-11" db="EMBL/GenBank/DDBJ databases">
        <title>Aerococcus sp. SJQ22, whole genome shotgun sequence.</title>
        <authorList>
            <person name="Sun L."/>
            <person name="Gao X."/>
            <person name="Chen W."/>
            <person name="Huang K."/>
        </authorList>
    </citation>
    <scope>NUCLEOTIDE SEQUENCE [LARGE SCALE GENOMIC DNA]</scope>
    <source>
        <strain evidence="7 8">SJQ22</strain>
    </source>
</reference>
<keyword evidence="3 6" id="KW-0547">Nucleotide-binding</keyword>
<dbReference type="GO" id="GO:0005524">
    <property type="term" value="F:ATP binding"/>
    <property type="evidence" value="ECO:0007669"/>
    <property type="project" value="UniProtKB-UniRule"/>
</dbReference>
<keyword evidence="2 6" id="KW-0436">Ligase</keyword>
<evidence type="ECO:0000256" key="4">
    <source>
        <dbReference type="ARBA" id="ARBA00022755"/>
    </source>
</evidence>
<evidence type="ECO:0000256" key="2">
    <source>
        <dbReference type="ARBA" id="ARBA00022598"/>
    </source>
</evidence>
<dbReference type="RefSeq" id="WP_123780749.1">
    <property type="nucleotide sequence ID" value="NZ_RKMG01000024.1"/>
</dbReference>
<proteinExistence type="inferred from homology"/>
<dbReference type="InterPro" id="IPR036604">
    <property type="entry name" value="PurS-like_sf"/>
</dbReference>
<evidence type="ECO:0000256" key="3">
    <source>
        <dbReference type="ARBA" id="ARBA00022741"/>
    </source>
</evidence>
<dbReference type="Pfam" id="PF02700">
    <property type="entry name" value="PurS"/>
    <property type="match status" value="1"/>
</dbReference>
<evidence type="ECO:0000313" key="8">
    <source>
        <dbReference type="Proteomes" id="UP000273977"/>
    </source>
</evidence>
<dbReference type="OrthoDB" id="9799101at2"/>
<comment type="subcellular location">
    <subcellularLocation>
        <location evidence="6">Cytoplasm</location>
    </subcellularLocation>
</comment>
<dbReference type="PANTHER" id="PTHR34696">
    <property type="entry name" value="PHOSPHORIBOSYLFORMYLGLYCINAMIDINE SYNTHASE SUBUNIT PURS"/>
    <property type="match status" value="1"/>
</dbReference>
<dbReference type="GO" id="GO:0004642">
    <property type="term" value="F:phosphoribosylformylglycinamidine synthase activity"/>
    <property type="evidence" value="ECO:0007669"/>
    <property type="project" value="UniProtKB-UniRule"/>
</dbReference>
<keyword evidence="8" id="KW-1185">Reference proteome</keyword>
<dbReference type="SUPFAM" id="SSF82697">
    <property type="entry name" value="PurS-like"/>
    <property type="match status" value="1"/>
</dbReference>
<comment type="caution">
    <text evidence="7">The sequence shown here is derived from an EMBL/GenBank/DDBJ whole genome shotgun (WGS) entry which is preliminary data.</text>
</comment>
<dbReference type="Proteomes" id="UP000273977">
    <property type="component" value="Unassembled WGS sequence"/>
</dbReference>
<evidence type="ECO:0000256" key="6">
    <source>
        <dbReference type="HAMAP-Rule" id="MF_01926"/>
    </source>
</evidence>
<dbReference type="NCBIfam" id="NF004630">
    <property type="entry name" value="PRK05974.1"/>
    <property type="match status" value="1"/>
</dbReference>
<sequence>MYKVEVFVTYKESILDPQGEAIKGAVGRMGYTDIAEIRQGKYFEIVVESDDEAHVAAEIEAISDKLLANVVMESYRYNIQKVEVEA</sequence>
<evidence type="ECO:0000256" key="5">
    <source>
        <dbReference type="ARBA" id="ARBA00022840"/>
    </source>
</evidence>
<name>A0A3N4G8Q3_9LACT</name>
<gene>
    <name evidence="6 7" type="primary">purS</name>
    <name evidence="7" type="ORF">EF384_07375</name>
</gene>
<dbReference type="UniPathway" id="UPA00074">
    <property type="reaction ID" value="UER00128"/>
</dbReference>
<dbReference type="EMBL" id="RKMG01000024">
    <property type="protein sequence ID" value="RPA58458.1"/>
    <property type="molecule type" value="Genomic_DNA"/>
</dbReference>
<comment type="function">
    <text evidence="6">Part of the phosphoribosylformylglycinamidine synthase complex involved in the purines biosynthetic pathway. Catalyzes the ATP-dependent conversion of formylglycinamide ribonucleotide (FGAR) and glutamine to yield formylglycinamidine ribonucleotide (FGAM) and glutamate. The FGAM synthase complex is composed of three subunits. PurQ produces an ammonia molecule by converting glutamine to glutamate. PurL transfers the ammonia molecule to FGAR to form FGAM in an ATP-dependent manner. PurS interacts with PurQ and PurL and is thought to assist in the transfer of the ammonia molecule from PurQ to PurL.</text>
</comment>
<comment type="similarity">
    <text evidence="6">Belongs to the PurS family.</text>
</comment>
<dbReference type="GO" id="GO:0005737">
    <property type="term" value="C:cytoplasm"/>
    <property type="evidence" value="ECO:0007669"/>
    <property type="project" value="UniProtKB-SubCell"/>
</dbReference>
<organism evidence="7 8">
    <name type="scientific">Aerococcus agrisoli</name>
    <dbReference type="NCBI Taxonomy" id="2487350"/>
    <lineage>
        <taxon>Bacteria</taxon>
        <taxon>Bacillati</taxon>
        <taxon>Bacillota</taxon>
        <taxon>Bacilli</taxon>
        <taxon>Lactobacillales</taxon>
        <taxon>Aerococcaceae</taxon>
        <taxon>Aerococcus</taxon>
    </lineage>
</organism>
<dbReference type="HAMAP" id="MF_01926">
    <property type="entry name" value="PurS"/>
    <property type="match status" value="1"/>
</dbReference>
<dbReference type="InterPro" id="IPR003850">
    <property type="entry name" value="PurS"/>
</dbReference>
<dbReference type="EC" id="6.3.5.3" evidence="6"/>
<dbReference type="PANTHER" id="PTHR34696:SF1">
    <property type="entry name" value="PHOSPHORIBOSYLFORMYLGLYCINAMIDINE SYNTHASE SUBUNIT PURS"/>
    <property type="match status" value="1"/>
</dbReference>
<comment type="pathway">
    <text evidence="6">Purine metabolism; IMP biosynthesis via de novo pathway; 5-amino-1-(5-phospho-D-ribosyl)imidazole from N(2)-formyl-N(1)-(5-phospho-D-ribosyl)glycinamide: step 1/2.</text>
</comment>
<comment type="catalytic activity">
    <reaction evidence="6">
        <text>N(2)-formyl-N(1)-(5-phospho-beta-D-ribosyl)glycinamide + L-glutamine + ATP + H2O = 2-formamido-N(1)-(5-O-phospho-beta-D-ribosyl)acetamidine + L-glutamate + ADP + phosphate + H(+)</text>
        <dbReference type="Rhea" id="RHEA:17129"/>
        <dbReference type="ChEBI" id="CHEBI:15377"/>
        <dbReference type="ChEBI" id="CHEBI:15378"/>
        <dbReference type="ChEBI" id="CHEBI:29985"/>
        <dbReference type="ChEBI" id="CHEBI:30616"/>
        <dbReference type="ChEBI" id="CHEBI:43474"/>
        <dbReference type="ChEBI" id="CHEBI:58359"/>
        <dbReference type="ChEBI" id="CHEBI:147286"/>
        <dbReference type="ChEBI" id="CHEBI:147287"/>
        <dbReference type="ChEBI" id="CHEBI:456216"/>
        <dbReference type="EC" id="6.3.5.3"/>
    </reaction>
</comment>
<keyword evidence="1 6" id="KW-0963">Cytoplasm</keyword>
<evidence type="ECO:0000256" key="1">
    <source>
        <dbReference type="ARBA" id="ARBA00022490"/>
    </source>
</evidence>
<evidence type="ECO:0000313" key="7">
    <source>
        <dbReference type="EMBL" id="RPA58458.1"/>
    </source>
</evidence>
<keyword evidence="4 6" id="KW-0658">Purine biosynthesis</keyword>